<dbReference type="GO" id="GO:0005524">
    <property type="term" value="F:ATP binding"/>
    <property type="evidence" value="ECO:0007669"/>
    <property type="project" value="UniProtKB-KW"/>
</dbReference>
<dbReference type="InterPro" id="IPR050628">
    <property type="entry name" value="SNF2_RAD54_helicase_TF"/>
</dbReference>
<proteinExistence type="predicted"/>
<dbReference type="PANTHER" id="PTHR45626">
    <property type="entry name" value="TRANSCRIPTION TERMINATION FACTOR 2-RELATED"/>
    <property type="match status" value="1"/>
</dbReference>
<dbReference type="InterPro" id="IPR001650">
    <property type="entry name" value="Helicase_C-like"/>
</dbReference>
<evidence type="ECO:0000256" key="2">
    <source>
        <dbReference type="ARBA" id="ARBA00022801"/>
    </source>
</evidence>
<dbReference type="InParanoid" id="A0A067MLR9"/>
<dbReference type="InterPro" id="IPR000330">
    <property type="entry name" value="SNF2_N"/>
</dbReference>
<dbReference type="SMART" id="SM00490">
    <property type="entry name" value="HELICc"/>
    <property type="match status" value="1"/>
</dbReference>
<protein>
    <recommendedName>
        <fullName evidence="9">Helicase ATP-binding domain-containing protein</fullName>
    </recommendedName>
</protein>
<evidence type="ECO:0000256" key="1">
    <source>
        <dbReference type="ARBA" id="ARBA00022741"/>
    </source>
</evidence>
<dbReference type="AlphaFoldDB" id="A0A067MLR9"/>
<dbReference type="InterPro" id="IPR049730">
    <property type="entry name" value="SNF2/RAD54-like_C"/>
</dbReference>
<dbReference type="SUPFAM" id="SSF52540">
    <property type="entry name" value="P-loop containing nucleoside triphosphate hydrolases"/>
    <property type="match status" value="2"/>
</dbReference>
<dbReference type="GO" id="GO:0016787">
    <property type="term" value="F:hydrolase activity"/>
    <property type="evidence" value="ECO:0007669"/>
    <property type="project" value="UniProtKB-KW"/>
</dbReference>
<feature type="compositionally biased region" description="Basic and acidic residues" evidence="4">
    <location>
        <begin position="16"/>
        <end position="33"/>
    </location>
</feature>
<name>A0A067MLR9_BOTB1</name>
<dbReference type="CDD" id="cd18008">
    <property type="entry name" value="DEXDc_SHPRH-like"/>
    <property type="match status" value="1"/>
</dbReference>
<evidence type="ECO:0000259" key="6">
    <source>
        <dbReference type="PROSITE" id="PS51194"/>
    </source>
</evidence>
<keyword evidence="8" id="KW-1185">Reference proteome</keyword>
<feature type="domain" description="Helicase C-terminal" evidence="6">
    <location>
        <begin position="527"/>
        <end position="683"/>
    </location>
</feature>
<keyword evidence="3" id="KW-0067">ATP-binding</keyword>
<gene>
    <name evidence="7" type="ORF">BOTBODRAFT_112769</name>
</gene>
<feature type="region of interest" description="Disordered" evidence="4">
    <location>
        <begin position="200"/>
        <end position="232"/>
    </location>
</feature>
<dbReference type="PROSITE" id="PS51192">
    <property type="entry name" value="HELICASE_ATP_BIND_1"/>
    <property type="match status" value="1"/>
</dbReference>
<evidence type="ECO:0000313" key="8">
    <source>
        <dbReference type="Proteomes" id="UP000027195"/>
    </source>
</evidence>
<dbReference type="Proteomes" id="UP000027195">
    <property type="component" value="Unassembled WGS sequence"/>
</dbReference>
<keyword evidence="2" id="KW-0378">Hydrolase</keyword>
<feature type="region of interest" description="Disordered" evidence="4">
    <location>
        <begin position="1"/>
        <end position="33"/>
    </location>
</feature>
<accession>A0A067MLR9</accession>
<evidence type="ECO:0000256" key="4">
    <source>
        <dbReference type="SAM" id="MobiDB-lite"/>
    </source>
</evidence>
<dbReference type="CDD" id="cd18793">
    <property type="entry name" value="SF2_C_SNF"/>
    <property type="match status" value="1"/>
</dbReference>
<dbReference type="Gene3D" id="3.40.50.300">
    <property type="entry name" value="P-loop containing nucleotide triphosphate hydrolases"/>
    <property type="match status" value="1"/>
</dbReference>
<dbReference type="FunCoup" id="A0A067MLR9">
    <property type="interactions" value="161"/>
</dbReference>
<dbReference type="SMART" id="SM00487">
    <property type="entry name" value="DEXDc"/>
    <property type="match status" value="1"/>
</dbReference>
<evidence type="ECO:0000259" key="5">
    <source>
        <dbReference type="PROSITE" id="PS51192"/>
    </source>
</evidence>
<evidence type="ECO:0000256" key="3">
    <source>
        <dbReference type="ARBA" id="ARBA00022840"/>
    </source>
</evidence>
<dbReference type="InterPro" id="IPR038718">
    <property type="entry name" value="SNF2-like_sf"/>
</dbReference>
<dbReference type="GO" id="GO:0006281">
    <property type="term" value="P:DNA repair"/>
    <property type="evidence" value="ECO:0007669"/>
    <property type="project" value="TreeGrafter"/>
</dbReference>
<dbReference type="InterPro" id="IPR027417">
    <property type="entry name" value="P-loop_NTPase"/>
</dbReference>
<sequence>MDRPQPAPWAAAANHTRGDSGGEGFDLGREDPFDPYEHSVTADEAQKQLRDLIESSMGADFDVDMSEATVDGFNPGIRLLPHQVQGRAWMRSRETGKKYGGILADVSMGLGKTIQTLCRIVEGKPSKEDLKKSGGIAATLIVAPVGLIAQWASEVEKMCTGLKVIQHHGPTRTTDPQVLAKADIIVTSYSIIASEHAAYASSSGEPEPAKSKSKKKQAEEKDGDSDVSDDSLFGRTLSKKKVPAKPARKKKEPMCALFKNSYWRIVLDEAQNVKNHNTKCAQGCFALQGKYRWCLTGTPIQNGVEELFSLLKFLRVRPLNDWTTFRTTIAKPIKDGRTTRPIKRIQVVLKAIMLRRLKTQTINGEPLLKLPDRNVEIVPCQFDKDELEFYKNLEERTSSRVDDLERQGNIQKNYTAVLLMLLRLRQACDHPSLISKDYRADADAIEMKPAAKDEDEGKEADELADLFGKLGVDSEIAKCNICQIELERGTTSQYCTDCELQVAIQARRKSIVSSNSDLPPSSAKIRKMLEILSTIEERTEDDEAPEKTIIFSQFTSMLDLIEPFLRDAGIRFVRYDGSMVPKKREEALDKLRTSKKVRVILISFKAGSTGLNLTACNNVILMDLWWNPAIEDQAFDRTHRLGQTKHVFIYKLTIPATVEERILGLQESKRALATAALSGDKMKNNRLGLDELMKLFSRNYDKDDED</sequence>
<dbReference type="PROSITE" id="PS51194">
    <property type="entry name" value="HELICASE_CTER"/>
    <property type="match status" value="1"/>
</dbReference>
<dbReference type="STRING" id="930990.A0A067MLR9"/>
<dbReference type="PANTHER" id="PTHR45626:SF14">
    <property type="entry name" value="ATP-DEPENDENT DNA HELICASE (EUROFUNG)"/>
    <property type="match status" value="1"/>
</dbReference>
<organism evidence="7 8">
    <name type="scientific">Botryobasidium botryosum (strain FD-172 SS1)</name>
    <dbReference type="NCBI Taxonomy" id="930990"/>
    <lineage>
        <taxon>Eukaryota</taxon>
        <taxon>Fungi</taxon>
        <taxon>Dikarya</taxon>
        <taxon>Basidiomycota</taxon>
        <taxon>Agaricomycotina</taxon>
        <taxon>Agaricomycetes</taxon>
        <taxon>Cantharellales</taxon>
        <taxon>Botryobasidiaceae</taxon>
        <taxon>Botryobasidium</taxon>
    </lineage>
</organism>
<dbReference type="GO" id="GO:0008094">
    <property type="term" value="F:ATP-dependent activity, acting on DNA"/>
    <property type="evidence" value="ECO:0007669"/>
    <property type="project" value="TreeGrafter"/>
</dbReference>
<dbReference type="EMBL" id="KL198050">
    <property type="protein sequence ID" value="KDQ12526.1"/>
    <property type="molecule type" value="Genomic_DNA"/>
</dbReference>
<keyword evidence="1" id="KW-0547">Nucleotide-binding</keyword>
<dbReference type="Pfam" id="PF00176">
    <property type="entry name" value="SNF2-rel_dom"/>
    <property type="match status" value="1"/>
</dbReference>
<evidence type="ECO:0000313" key="7">
    <source>
        <dbReference type="EMBL" id="KDQ12526.1"/>
    </source>
</evidence>
<dbReference type="GO" id="GO:0005634">
    <property type="term" value="C:nucleus"/>
    <property type="evidence" value="ECO:0007669"/>
    <property type="project" value="TreeGrafter"/>
</dbReference>
<dbReference type="InterPro" id="IPR014001">
    <property type="entry name" value="Helicase_ATP-bd"/>
</dbReference>
<reference evidence="8" key="1">
    <citation type="journal article" date="2014" name="Proc. Natl. Acad. Sci. U.S.A.">
        <title>Extensive sampling of basidiomycete genomes demonstrates inadequacy of the white-rot/brown-rot paradigm for wood decay fungi.</title>
        <authorList>
            <person name="Riley R."/>
            <person name="Salamov A.A."/>
            <person name="Brown D.W."/>
            <person name="Nagy L.G."/>
            <person name="Floudas D."/>
            <person name="Held B.W."/>
            <person name="Levasseur A."/>
            <person name="Lombard V."/>
            <person name="Morin E."/>
            <person name="Otillar R."/>
            <person name="Lindquist E.A."/>
            <person name="Sun H."/>
            <person name="LaButti K.M."/>
            <person name="Schmutz J."/>
            <person name="Jabbour D."/>
            <person name="Luo H."/>
            <person name="Baker S.E."/>
            <person name="Pisabarro A.G."/>
            <person name="Walton J.D."/>
            <person name="Blanchette R.A."/>
            <person name="Henrissat B."/>
            <person name="Martin F."/>
            <person name="Cullen D."/>
            <person name="Hibbett D.S."/>
            <person name="Grigoriev I.V."/>
        </authorList>
    </citation>
    <scope>NUCLEOTIDE SEQUENCE [LARGE SCALE GENOMIC DNA]</scope>
    <source>
        <strain evidence="8">FD-172 SS1</strain>
    </source>
</reference>
<feature type="domain" description="Helicase ATP-binding" evidence="5">
    <location>
        <begin position="93"/>
        <end position="317"/>
    </location>
</feature>
<dbReference type="Pfam" id="PF00271">
    <property type="entry name" value="Helicase_C"/>
    <property type="match status" value="1"/>
</dbReference>
<evidence type="ECO:0008006" key="9">
    <source>
        <dbReference type="Google" id="ProtNLM"/>
    </source>
</evidence>
<dbReference type="Gene3D" id="3.40.50.10810">
    <property type="entry name" value="Tandem AAA-ATPase domain"/>
    <property type="match status" value="2"/>
</dbReference>
<dbReference type="HOGENOM" id="CLU_000315_2_8_1"/>
<dbReference type="OrthoDB" id="448448at2759"/>